<dbReference type="Proteomes" id="UP000023152">
    <property type="component" value="Unassembled WGS sequence"/>
</dbReference>
<sequence length="201" mass="24348">MIFSLPLQVTEMRKKQWEIIFGSSKSLSLMLVKIIYHLKASFYCCFFFSSSPTFWGKELSMDLEFEIISKSRFTLFINYYYFLYNNISLLYLFPNKSIISKVCDNYLLTKPTIKKVNNQIQKNALSLFDFFKKKIGTNNLFWNTFNFMIFKLIKIIQHKSELYCEEGDHDYKDLICKSFYNKTILNDKYIFDYFWRYNFVI</sequence>
<evidence type="ECO:0000313" key="1">
    <source>
        <dbReference type="EMBL" id="ETO04217.1"/>
    </source>
</evidence>
<proteinExistence type="predicted"/>
<accession>X6LSX5</accession>
<dbReference type="EMBL" id="ASPP01029680">
    <property type="protein sequence ID" value="ETO04217.1"/>
    <property type="molecule type" value="Genomic_DNA"/>
</dbReference>
<reference evidence="1 2" key="1">
    <citation type="journal article" date="2013" name="Curr. Biol.">
        <title>The Genome of the Foraminiferan Reticulomyxa filosa.</title>
        <authorList>
            <person name="Glockner G."/>
            <person name="Hulsmann N."/>
            <person name="Schleicher M."/>
            <person name="Noegel A.A."/>
            <person name="Eichinger L."/>
            <person name="Gallinger C."/>
            <person name="Pawlowski J."/>
            <person name="Sierra R."/>
            <person name="Euteneuer U."/>
            <person name="Pillet L."/>
            <person name="Moustafa A."/>
            <person name="Platzer M."/>
            <person name="Groth M."/>
            <person name="Szafranski K."/>
            <person name="Schliwa M."/>
        </authorList>
    </citation>
    <scope>NUCLEOTIDE SEQUENCE [LARGE SCALE GENOMIC DNA]</scope>
</reference>
<protein>
    <submittedName>
        <fullName evidence="1">Uncharacterized protein</fullName>
    </submittedName>
</protein>
<comment type="caution">
    <text evidence="1">The sequence shown here is derived from an EMBL/GenBank/DDBJ whole genome shotgun (WGS) entry which is preliminary data.</text>
</comment>
<organism evidence="1 2">
    <name type="scientific">Reticulomyxa filosa</name>
    <dbReference type="NCBI Taxonomy" id="46433"/>
    <lineage>
        <taxon>Eukaryota</taxon>
        <taxon>Sar</taxon>
        <taxon>Rhizaria</taxon>
        <taxon>Retaria</taxon>
        <taxon>Foraminifera</taxon>
        <taxon>Monothalamids</taxon>
        <taxon>Reticulomyxidae</taxon>
        <taxon>Reticulomyxa</taxon>
    </lineage>
</organism>
<evidence type="ECO:0000313" key="2">
    <source>
        <dbReference type="Proteomes" id="UP000023152"/>
    </source>
</evidence>
<gene>
    <name evidence="1" type="ORF">RFI_33180</name>
</gene>
<keyword evidence="2" id="KW-1185">Reference proteome</keyword>
<name>X6LSX5_RETFI</name>
<dbReference type="AlphaFoldDB" id="X6LSX5"/>